<dbReference type="PROSITE" id="PS50943">
    <property type="entry name" value="HTH_CROC1"/>
    <property type="match status" value="1"/>
</dbReference>
<dbReference type="CDD" id="cd00093">
    <property type="entry name" value="HTH_XRE"/>
    <property type="match status" value="1"/>
</dbReference>
<name>A0A6P1DW89_9GAMM</name>
<accession>A0A6P1DW89</accession>
<proteinExistence type="predicted"/>
<feature type="domain" description="HTH cro/C1-type" evidence="1">
    <location>
        <begin position="8"/>
        <end position="61"/>
    </location>
</feature>
<dbReference type="Gene3D" id="1.10.260.40">
    <property type="entry name" value="lambda repressor-like DNA-binding domains"/>
    <property type="match status" value="1"/>
</dbReference>
<dbReference type="InterPro" id="IPR010982">
    <property type="entry name" value="Lambda_DNA-bd_dom_sf"/>
</dbReference>
<evidence type="ECO:0000259" key="1">
    <source>
        <dbReference type="PROSITE" id="PS50943"/>
    </source>
</evidence>
<organism evidence="2 3">
    <name type="scientific">Thiorhodococcus mannitoliphagus</name>
    <dbReference type="NCBI Taxonomy" id="329406"/>
    <lineage>
        <taxon>Bacteria</taxon>
        <taxon>Pseudomonadati</taxon>
        <taxon>Pseudomonadota</taxon>
        <taxon>Gammaproteobacteria</taxon>
        <taxon>Chromatiales</taxon>
        <taxon>Chromatiaceae</taxon>
        <taxon>Thiorhodococcus</taxon>
    </lineage>
</organism>
<gene>
    <name evidence="2" type="ORF">G3480_06125</name>
</gene>
<keyword evidence="3" id="KW-1185">Reference proteome</keyword>
<reference evidence="3" key="1">
    <citation type="journal article" date="2020" name="Microbiol. Resour. Announc.">
        <title>Draft Genome Sequences of Thiorhodococcus mannitoliphagus and Thiorhodococcus minor, Purple Sulfur Photosynthetic Bacteria in the Gammaproteobacterial Family Chromatiaceae.</title>
        <authorList>
            <person name="Aviles F.A."/>
            <person name="Meyer T.E."/>
            <person name="Kyndt J.A."/>
        </authorList>
    </citation>
    <scope>NUCLEOTIDE SEQUENCE [LARGE SCALE GENOMIC DNA]</scope>
    <source>
        <strain evidence="3">DSM 18266</strain>
    </source>
</reference>
<evidence type="ECO:0000313" key="2">
    <source>
        <dbReference type="EMBL" id="NEX19895.1"/>
    </source>
</evidence>
<dbReference type="EMBL" id="JAAIJR010000018">
    <property type="protein sequence ID" value="NEX19895.1"/>
    <property type="molecule type" value="Genomic_DNA"/>
</dbReference>
<dbReference type="InterPro" id="IPR001387">
    <property type="entry name" value="Cro/C1-type_HTH"/>
</dbReference>
<dbReference type="AlphaFoldDB" id="A0A6P1DW89"/>
<dbReference type="SMART" id="SM00530">
    <property type="entry name" value="HTH_XRE"/>
    <property type="match status" value="1"/>
</dbReference>
<dbReference type="Pfam" id="PF01381">
    <property type="entry name" value="HTH_3"/>
    <property type="match status" value="1"/>
</dbReference>
<sequence>MKLNAELIKSLRGKKAWSQDQLADIAGVSLRTIQRIEKTGIASLESKKAIASAFEMNSTDLDANDNEPDFRDEDEKVYFRVEEGSKLAELVGGAYAYRFNHDNPESEEEADLLASSAQSLQDWGEIWSDLDAGQKIKVTFELSQLIKELETLGFWVFALRTFEEYPGIKGGKWPVASIFLMRSDNPKIIKLNIGEKD</sequence>
<evidence type="ECO:0000313" key="3">
    <source>
        <dbReference type="Proteomes" id="UP000471640"/>
    </source>
</evidence>
<dbReference type="Proteomes" id="UP000471640">
    <property type="component" value="Unassembled WGS sequence"/>
</dbReference>
<dbReference type="GO" id="GO:0003677">
    <property type="term" value="F:DNA binding"/>
    <property type="evidence" value="ECO:0007669"/>
    <property type="project" value="InterPro"/>
</dbReference>
<reference evidence="2 3" key="2">
    <citation type="submission" date="2020-02" db="EMBL/GenBank/DDBJ databases">
        <title>Genome sequences of Thiorhodococcus mannitoliphagus and Thiorhodococcus minor, purple sulfur photosynthetic bacteria in the gammaproteobacterial family, Chromatiaceae.</title>
        <authorList>
            <person name="Aviles F.A."/>
            <person name="Meyer T.E."/>
            <person name="Kyndt J.A."/>
        </authorList>
    </citation>
    <scope>NUCLEOTIDE SEQUENCE [LARGE SCALE GENOMIC DNA]</scope>
    <source>
        <strain evidence="2 3">DSM 18266</strain>
    </source>
</reference>
<protein>
    <submittedName>
        <fullName evidence="2">Helix-turn-helix transcriptional regulator</fullName>
    </submittedName>
</protein>
<comment type="caution">
    <text evidence="2">The sequence shown here is derived from an EMBL/GenBank/DDBJ whole genome shotgun (WGS) entry which is preliminary data.</text>
</comment>
<dbReference type="SUPFAM" id="SSF47413">
    <property type="entry name" value="lambda repressor-like DNA-binding domains"/>
    <property type="match status" value="1"/>
</dbReference>